<dbReference type="InterPro" id="IPR036291">
    <property type="entry name" value="NAD(P)-bd_dom_sf"/>
</dbReference>
<name>A0AB39VPM8_9GAMM</name>
<dbReference type="Gene3D" id="3.40.50.720">
    <property type="entry name" value="NAD(P)-binding Rossmann-like Domain"/>
    <property type="match status" value="1"/>
</dbReference>
<dbReference type="SUPFAM" id="SSF51735">
    <property type="entry name" value="NAD(P)-binding Rossmann-fold domains"/>
    <property type="match status" value="1"/>
</dbReference>
<dbReference type="Pfam" id="PF13561">
    <property type="entry name" value="adh_short_C2"/>
    <property type="match status" value="1"/>
</dbReference>
<evidence type="ECO:0000256" key="1">
    <source>
        <dbReference type="ARBA" id="ARBA00006484"/>
    </source>
</evidence>
<dbReference type="PANTHER" id="PTHR43477">
    <property type="entry name" value="DIHYDROANTICAPSIN 7-DEHYDROGENASE"/>
    <property type="match status" value="1"/>
</dbReference>
<accession>A0AB39VPM8</accession>
<organism evidence="3">
    <name type="scientific">Rouxiella sp. WC2420</name>
    <dbReference type="NCBI Taxonomy" id="3234145"/>
    <lineage>
        <taxon>Bacteria</taxon>
        <taxon>Pseudomonadati</taxon>
        <taxon>Pseudomonadota</taxon>
        <taxon>Gammaproteobacteria</taxon>
        <taxon>Enterobacterales</taxon>
        <taxon>Yersiniaceae</taxon>
        <taxon>Rouxiella</taxon>
    </lineage>
</organism>
<reference evidence="3" key="1">
    <citation type="submission" date="2024-07" db="EMBL/GenBank/DDBJ databases">
        <authorList>
            <person name="Biller S.J."/>
        </authorList>
    </citation>
    <scope>NUCLEOTIDE SEQUENCE</scope>
    <source>
        <strain evidence="3">WC2420</strain>
    </source>
</reference>
<dbReference type="AlphaFoldDB" id="A0AB39VPM8"/>
<protein>
    <submittedName>
        <fullName evidence="3">SDR family oxidoreductase</fullName>
    </submittedName>
</protein>
<dbReference type="InterPro" id="IPR002347">
    <property type="entry name" value="SDR_fam"/>
</dbReference>
<evidence type="ECO:0000256" key="2">
    <source>
        <dbReference type="ARBA" id="ARBA00023002"/>
    </source>
</evidence>
<dbReference type="RefSeq" id="WP_369788809.1">
    <property type="nucleotide sequence ID" value="NZ_CP165628.1"/>
</dbReference>
<gene>
    <name evidence="3" type="ORF">AB3G37_19215</name>
</gene>
<comment type="similarity">
    <text evidence="1">Belongs to the short-chain dehydrogenases/reductases (SDR) family.</text>
</comment>
<proteinExistence type="inferred from homology"/>
<sequence length="236" mass="24584">MSQQHTVIMGGSSGIGLATAKLLLDRGHRVTIAGRNSDRLQKAVHTLSGEMNTLIIDATREQDLQQAFSRIESFDHLVVALGSTKGAGAFASVALSDVKAGVEEKFYAHFACAQAALPYLRKDGSITFISAVTAHAAMPGTAGIAAANAAVAALVPVLASELQPLRVNGVSPGVIDTPWWDFLSAEDKAAVFSDYAKSTPAGRVGNAEDIAQAVGFLIDNTYTSGQTIICDGGLRL</sequence>
<dbReference type="GO" id="GO:0016491">
    <property type="term" value="F:oxidoreductase activity"/>
    <property type="evidence" value="ECO:0007669"/>
    <property type="project" value="UniProtKB-KW"/>
</dbReference>
<evidence type="ECO:0000313" key="3">
    <source>
        <dbReference type="EMBL" id="XDU71637.1"/>
    </source>
</evidence>
<dbReference type="PANTHER" id="PTHR43477:SF1">
    <property type="entry name" value="DIHYDROANTICAPSIN 7-DEHYDROGENASE"/>
    <property type="match status" value="1"/>
</dbReference>
<dbReference type="EMBL" id="CP165628">
    <property type="protein sequence ID" value="XDU71637.1"/>
    <property type="molecule type" value="Genomic_DNA"/>
</dbReference>
<dbReference type="PRINTS" id="PR00081">
    <property type="entry name" value="GDHRDH"/>
</dbReference>
<dbReference type="InterPro" id="IPR051122">
    <property type="entry name" value="SDR_DHRS6-like"/>
</dbReference>
<keyword evidence="2" id="KW-0560">Oxidoreductase</keyword>